<dbReference type="RefSeq" id="WP_371842216.1">
    <property type="nucleotide sequence ID" value="NZ_JBGMEL010000001.1"/>
</dbReference>
<evidence type="ECO:0000256" key="8">
    <source>
        <dbReference type="ARBA" id="ARBA00022989"/>
    </source>
</evidence>
<comment type="similarity">
    <text evidence="2">Belongs to the CorA metal ion transporter (MIT) (TC 1.A.35) family.</text>
</comment>
<sequence length="322" mass="36362">MQPGLIHAYLLDHSGGGKELPWAEVASWQPTQGVLWLHLDYTDDGAAQWLRTESGLDRLVVEALLSEETRPRATPLEDNLLIALRGVNLDPASQPEDMVSIRLWVEENRIISTRKRRLLSVEDLLGRLRIGRGPSGPSSFIVSLVDLLVRRMGDIVDQLEEKIDELESLALDAPGGELRSELAYLRKQAITLRRYLSPQREALSGIMAAEMPWFHESNLLHLREVSDRLQRHIEDIDVVRERASVTQEELLSYNSEQLNSRMYMLSIVAAVFLPLSFLTGLFGINVGGMPWAQAQEGFLIFCVLLGAALGLQIALFYWKKWL</sequence>
<evidence type="ECO:0000256" key="6">
    <source>
        <dbReference type="ARBA" id="ARBA00022692"/>
    </source>
</evidence>
<comment type="caution">
    <text evidence="12">The sequence shown here is derived from an EMBL/GenBank/DDBJ whole genome shotgun (WGS) entry which is preliminary data.</text>
</comment>
<evidence type="ECO:0000313" key="12">
    <source>
        <dbReference type="EMBL" id="MFA0789008.1"/>
    </source>
</evidence>
<dbReference type="Gene3D" id="1.20.58.340">
    <property type="entry name" value="Magnesium transport protein CorA, transmembrane region"/>
    <property type="match status" value="2"/>
</dbReference>
<comment type="subcellular location">
    <subcellularLocation>
        <location evidence="1">Cell membrane</location>
        <topology evidence="1">Multi-pass membrane protein</topology>
    </subcellularLocation>
</comment>
<feature type="transmembrane region" description="Helical" evidence="11">
    <location>
        <begin position="298"/>
        <end position="318"/>
    </location>
</feature>
<dbReference type="EMBL" id="JBGMEL010000001">
    <property type="protein sequence ID" value="MFA0789008.1"/>
    <property type="molecule type" value="Genomic_DNA"/>
</dbReference>
<keyword evidence="10 11" id="KW-0472">Membrane</keyword>
<dbReference type="Pfam" id="PF01544">
    <property type="entry name" value="CorA"/>
    <property type="match status" value="1"/>
</dbReference>
<evidence type="ECO:0000256" key="10">
    <source>
        <dbReference type="ARBA" id="ARBA00023136"/>
    </source>
</evidence>
<evidence type="ECO:0000256" key="11">
    <source>
        <dbReference type="SAM" id="Phobius"/>
    </source>
</evidence>
<evidence type="ECO:0000256" key="4">
    <source>
        <dbReference type="ARBA" id="ARBA00022475"/>
    </source>
</evidence>
<name>A0ABV4NI23_9GAMM</name>
<dbReference type="Proteomes" id="UP001569414">
    <property type="component" value="Unassembled WGS sequence"/>
</dbReference>
<evidence type="ECO:0000256" key="2">
    <source>
        <dbReference type="ARBA" id="ARBA00009765"/>
    </source>
</evidence>
<feature type="transmembrane region" description="Helical" evidence="11">
    <location>
        <begin position="262"/>
        <end position="286"/>
    </location>
</feature>
<reference evidence="12 13" key="1">
    <citation type="submission" date="2024-08" db="EMBL/GenBank/DDBJ databases">
        <authorList>
            <person name="Ishaq N."/>
        </authorList>
    </citation>
    <scope>NUCLEOTIDE SEQUENCE [LARGE SCALE GENOMIC DNA]</scope>
    <source>
        <strain evidence="12 13">JCM 30400</strain>
    </source>
</reference>
<dbReference type="SUPFAM" id="SSF144083">
    <property type="entry name" value="Magnesium transport protein CorA, transmembrane region"/>
    <property type="match status" value="1"/>
</dbReference>
<keyword evidence="6 11" id="KW-0812">Transmembrane</keyword>
<dbReference type="InterPro" id="IPR045863">
    <property type="entry name" value="CorA_TM1_TM2"/>
</dbReference>
<evidence type="ECO:0000256" key="7">
    <source>
        <dbReference type="ARBA" id="ARBA00022833"/>
    </source>
</evidence>
<keyword evidence="7" id="KW-0862">Zinc</keyword>
<dbReference type="InterPro" id="IPR002523">
    <property type="entry name" value="MgTranspt_CorA/ZnTranspt_ZntB"/>
</dbReference>
<gene>
    <name evidence="12" type="ORF">ACCI51_00505</name>
</gene>
<dbReference type="PANTHER" id="PTHR46494:SF3">
    <property type="entry name" value="ZINC TRANSPORT PROTEIN ZNTB"/>
    <property type="match status" value="1"/>
</dbReference>
<evidence type="ECO:0000256" key="5">
    <source>
        <dbReference type="ARBA" id="ARBA00022519"/>
    </source>
</evidence>
<protein>
    <submittedName>
        <fullName evidence="12">Zinc transporter ZntB</fullName>
    </submittedName>
</protein>
<organism evidence="12 13">
    <name type="scientific">Microbulbifer echini</name>
    <dbReference type="NCBI Taxonomy" id="1529067"/>
    <lineage>
        <taxon>Bacteria</taxon>
        <taxon>Pseudomonadati</taxon>
        <taxon>Pseudomonadota</taxon>
        <taxon>Gammaproteobacteria</taxon>
        <taxon>Cellvibrionales</taxon>
        <taxon>Microbulbiferaceae</taxon>
        <taxon>Microbulbifer</taxon>
    </lineage>
</organism>
<accession>A0ABV4NI23</accession>
<keyword evidence="9" id="KW-0406">Ion transport</keyword>
<keyword evidence="3" id="KW-0813">Transport</keyword>
<proteinExistence type="inferred from homology"/>
<dbReference type="SUPFAM" id="SSF143865">
    <property type="entry name" value="CorA soluble domain-like"/>
    <property type="match status" value="1"/>
</dbReference>
<dbReference type="InterPro" id="IPR045861">
    <property type="entry name" value="CorA_cytoplasmic_dom"/>
</dbReference>
<dbReference type="CDD" id="cd12833">
    <property type="entry name" value="ZntB-like_1"/>
    <property type="match status" value="1"/>
</dbReference>
<evidence type="ECO:0000256" key="9">
    <source>
        <dbReference type="ARBA" id="ARBA00023065"/>
    </source>
</evidence>
<dbReference type="Gene3D" id="3.30.460.20">
    <property type="entry name" value="CorA soluble domain-like"/>
    <property type="match status" value="1"/>
</dbReference>
<keyword evidence="8 11" id="KW-1133">Transmembrane helix</keyword>
<keyword evidence="4" id="KW-1003">Cell membrane</keyword>
<keyword evidence="5" id="KW-0997">Cell inner membrane</keyword>
<keyword evidence="13" id="KW-1185">Reference proteome</keyword>
<dbReference type="PANTHER" id="PTHR46494">
    <property type="entry name" value="CORA FAMILY METAL ION TRANSPORTER (EUROFUNG)"/>
    <property type="match status" value="1"/>
</dbReference>
<evidence type="ECO:0000313" key="13">
    <source>
        <dbReference type="Proteomes" id="UP001569414"/>
    </source>
</evidence>
<evidence type="ECO:0000256" key="3">
    <source>
        <dbReference type="ARBA" id="ARBA00022448"/>
    </source>
</evidence>
<evidence type="ECO:0000256" key="1">
    <source>
        <dbReference type="ARBA" id="ARBA00004651"/>
    </source>
</evidence>